<gene>
    <name evidence="2" type="ORF">TWF481_003125</name>
</gene>
<comment type="caution">
    <text evidence="2">The sequence shown here is derived from an EMBL/GenBank/DDBJ whole genome shotgun (WGS) entry which is preliminary data.</text>
</comment>
<feature type="region of interest" description="Disordered" evidence="1">
    <location>
        <begin position="130"/>
        <end position="167"/>
    </location>
</feature>
<name>A0AAV9VSC5_9PEZI</name>
<organism evidence="2 3">
    <name type="scientific">Arthrobotrys musiformis</name>
    <dbReference type="NCBI Taxonomy" id="47236"/>
    <lineage>
        <taxon>Eukaryota</taxon>
        <taxon>Fungi</taxon>
        <taxon>Dikarya</taxon>
        <taxon>Ascomycota</taxon>
        <taxon>Pezizomycotina</taxon>
        <taxon>Orbiliomycetes</taxon>
        <taxon>Orbiliales</taxon>
        <taxon>Orbiliaceae</taxon>
        <taxon>Arthrobotrys</taxon>
    </lineage>
</organism>
<sequence length="203" mass="22830">MCHRIYTFSKCHHIEISDDDVDFPPCECHNVRGFRRLERPCGACIRFRSPSFAVEHKKAVRHQLERYKALGYPSRLLKRHLRDWHKLVGFGSRLLKDHPDDDTDFIMDQILREGSVLDADEDEVSMAADPGIPRVAPDTINEPANGTQKPTAVDGPKQPTIANGSGGKKHVFEKVAPVPKEGAYIVGPSMENFGNVPLTKFMK</sequence>
<evidence type="ECO:0008006" key="4">
    <source>
        <dbReference type="Google" id="ProtNLM"/>
    </source>
</evidence>
<accession>A0AAV9VSC5</accession>
<evidence type="ECO:0000256" key="1">
    <source>
        <dbReference type="SAM" id="MobiDB-lite"/>
    </source>
</evidence>
<reference evidence="2 3" key="1">
    <citation type="submission" date="2023-08" db="EMBL/GenBank/DDBJ databases">
        <authorList>
            <person name="Palmer J.M."/>
        </authorList>
    </citation>
    <scope>NUCLEOTIDE SEQUENCE [LARGE SCALE GENOMIC DNA]</scope>
    <source>
        <strain evidence="2 3">TWF481</strain>
    </source>
</reference>
<evidence type="ECO:0000313" key="2">
    <source>
        <dbReference type="EMBL" id="KAK6495097.1"/>
    </source>
</evidence>
<dbReference type="EMBL" id="JAVHJL010000013">
    <property type="protein sequence ID" value="KAK6495097.1"/>
    <property type="molecule type" value="Genomic_DNA"/>
</dbReference>
<dbReference type="Proteomes" id="UP001370758">
    <property type="component" value="Unassembled WGS sequence"/>
</dbReference>
<protein>
    <recommendedName>
        <fullName evidence="4">C2H2-type domain-containing protein</fullName>
    </recommendedName>
</protein>
<proteinExistence type="predicted"/>
<evidence type="ECO:0000313" key="3">
    <source>
        <dbReference type="Proteomes" id="UP001370758"/>
    </source>
</evidence>
<keyword evidence="3" id="KW-1185">Reference proteome</keyword>
<dbReference type="AlphaFoldDB" id="A0AAV9VSC5"/>